<keyword evidence="4 6" id="KW-0472">Membrane</keyword>
<dbReference type="EMBL" id="FJOG01000015">
    <property type="protein sequence ID" value="CZR60092.1"/>
    <property type="molecule type" value="Genomic_DNA"/>
</dbReference>
<comment type="subcellular location">
    <subcellularLocation>
        <location evidence="1">Membrane</location>
        <topology evidence="1">Single-pass membrane protein</topology>
    </subcellularLocation>
</comment>
<evidence type="ECO:0008006" key="9">
    <source>
        <dbReference type="Google" id="ProtNLM"/>
    </source>
</evidence>
<keyword evidence="2 6" id="KW-0812">Transmembrane</keyword>
<sequence length="289" mass="29917">MDQRQRTTSLAPQTVMEDVVYREISARNGDTVSQTRKATITEELVQTIAGGIHHVPNTASQIPIVRLPHSAVNVIACNAASTSGSWCCAYDGNCCSNSTQTYVPSFGTIFAEPGTSSTSSTGSSTATSSASSTSSSSTSSIASTSATTTPTASSSAQNSTSSASGEKSNTGTIVGAAVGVPLGLAALAGLFLFWRERNKRKNLEQEIPEKTVNDFVALPPQYPPGAGQQQAGYDGGYGQGGIGAGDARPRQPTKTYEMSDDRTAELPAAHGQHELVSMEYEGHGQQGGV</sequence>
<dbReference type="PANTHER" id="PTHR15549">
    <property type="entry name" value="PAIRED IMMUNOGLOBULIN-LIKE TYPE 2 RECEPTOR"/>
    <property type="match status" value="1"/>
</dbReference>
<dbReference type="GO" id="GO:0071944">
    <property type="term" value="C:cell periphery"/>
    <property type="evidence" value="ECO:0007669"/>
    <property type="project" value="UniProtKB-ARBA"/>
</dbReference>
<evidence type="ECO:0000256" key="3">
    <source>
        <dbReference type="ARBA" id="ARBA00022989"/>
    </source>
</evidence>
<dbReference type="OrthoDB" id="3549165at2759"/>
<feature type="transmembrane region" description="Helical" evidence="6">
    <location>
        <begin position="173"/>
        <end position="194"/>
    </location>
</feature>
<evidence type="ECO:0000256" key="2">
    <source>
        <dbReference type="ARBA" id="ARBA00022692"/>
    </source>
</evidence>
<protein>
    <recommendedName>
        <fullName evidence="9">Mid2 domain-containing protein</fullName>
    </recommendedName>
</protein>
<evidence type="ECO:0000256" key="4">
    <source>
        <dbReference type="ARBA" id="ARBA00023136"/>
    </source>
</evidence>
<keyword evidence="3 6" id="KW-1133">Transmembrane helix</keyword>
<name>A0A1L7X4Z0_9HELO</name>
<dbReference type="GO" id="GO:0016020">
    <property type="term" value="C:membrane"/>
    <property type="evidence" value="ECO:0007669"/>
    <property type="project" value="UniProtKB-SubCell"/>
</dbReference>
<feature type="region of interest" description="Disordered" evidence="5">
    <location>
        <begin position="241"/>
        <end position="261"/>
    </location>
</feature>
<evidence type="ECO:0000256" key="5">
    <source>
        <dbReference type="SAM" id="MobiDB-lite"/>
    </source>
</evidence>
<dbReference type="STRING" id="576137.A0A1L7X4Z0"/>
<dbReference type="Proteomes" id="UP000184330">
    <property type="component" value="Unassembled WGS sequence"/>
</dbReference>
<proteinExistence type="predicted"/>
<feature type="compositionally biased region" description="Low complexity" evidence="5">
    <location>
        <begin position="115"/>
        <end position="164"/>
    </location>
</feature>
<feature type="region of interest" description="Disordered" evidence="5">
    <location>
        <begin position="114"/>
        <end position="169"/>
    </location>
</feature>
<dbReference type="PANTHER" id="PTHR15549:SF33">
    <property type="entry name" value="MEMBRANE PROTEIN WSC4, PUTATIVE (AFU_ORTHOLOGUE AFUA_5G09020)-RELATED"/>
    <property type="match status" value="1"/>
</dbReference>
<evidence type="ECO:0000313" key="8">
    <source>
        <dbReference type="Proteomes" id="UP000184330"/>
    </source>
</evidence>
<gene>
    <name evidence="7" type="ORF">PAC_09987</name>
</gene>
<evidence type="ECO:0000256" key="1">
    <source>
        <dbReference type="ARBA" id="ARBA00004167"/>
    </source>
</evidence>
<keyword evidence="8" id="KW-1185">Reference proteome</keyword>
<evidence type="ECO:0000313" key="7">
    <source>
        <dbReference type="EMBL" id="CZR60092.1"/>
    </source>
</evidence>
<reference evidence="7 8" key="1">
    <citation type="submission" date="2016-03" db="EMBL/GenBank/DDBJ databases">
        <authorList>
            <person name="Ploux O."/>
        </authorList>
    </citation>
    <scope>NUCLEOTIDE SEQUENCE [LARGE SCALE GENOMIC DNA]</scope>
    <source>
        <strain evidence="7 8">UAMH 11012</strain>
    </source>
</reference>
<dbReference type="InterPro" id="IPR051694">
    <property type="entry name" value="Immunoregulatory_rcpt-like"/>
</dbReference>
<accession>A0A1L7X4Z0</accession>
<organism evidence="7 8">
    <name type="scientific">Phialocephala subalpina</name>
    <dbReference type="NCBI Taxonomy" id="576137"/>
    <lineage>
        <taxon>Eukaryota</taxon>
        <taxon>Fungi</taxon>
        <taxon>Dikarya</taxon>
        <taxon>Ascomycota</taxon>
        <taxon>Pezizomycotina</taxon>
        <taxon>Leotiomycetes</taxon>
        <taxon>Helotiales</taxon>
        <taxon>Mollisiaceae</taxon>
        <taxon>Phialocephala</taxon>
        <taxon>Phialocephala fortinii species complex</taxon>
    </lineage>
</organism>
<dbReference type="AlphaFoldDB" id="A0A1L7X4Z0"/>
<evidence type="ECO:0000256" key="6">
    <source>
        <dbReference type="SAM" id="Phobius"/>
    </source>
</evidence>
<dbReference type="CDD" id="cd12087">
    <property type="entry name" value="TM_EGFR-like"/>
    <property type="match status" value="1"/>
</dbReference>